<dbReference type="Proteomes" id="UP000682982">
    <property type="component" value="Unassembled WGS sequence"/>
</dbReference>
<dbReference type="Gene3D" id="2.60.40.420">
    <property type="entry name" value="Cupredoxins - blue copper proteins"/>
    <property type="match status" value="1"/>
</dbReference>
<protein>
    <submittedName>
        <fullName evidence="3">Methylamine utilization protein</fullName>
    </submittedName>
</protein>
<dbReference type="CDD" id="cd04221">
    <property type="entry name" value="MauL"/>
    <property type="match status" value="1"/>
</dbReference>
<name>A0ABS5GZU3_9BURK</name>
<organism evidence="3 4">
    <name type="scientific">Undibacterium rivi</name>
    <dbReference type="NCBI Taxonomy" id="2828729"/>
    <lineage>
        <taxon>Bacteria</taxon>
        <taxon>Pseudomonadati</taxon>
        <taxon>Pseudomonadota</taxon>
        <taxon>Betaproteobacteria</taxon>
        <taxon>Burkholderiales</taxon>
        <taxon>Oxalobacteraceae</taxon>
        <taxon>Undibacterium</taxon>
    </lineage>
</organism>
<sequence length="200" mass="21682">MRLSIFPLAIVSMLFAVQASANDTIIHVIDSAGNPLENAVVYAEAPGLAITSKPGSAEIEQKDKKFIPLVSVIQTGTSVAFPNNDKVKHHAYSFSAPKQFELKLYSGKPSAPVLFDKPGTVVVGCNIHDQMVAYIHVVNTPYFSKTDVKGVARLNNLPTGKYTLKVWHYLQAPGAEIKEQVLQVGAENVPLTIRLNVKAS</sequence>
<keyword evidence="2" id="KW-0732">Signal</keyword>
<reference evidence="3 4" key="1">
    <citation type="submission" date="2021-04" db="EMBL/GenBank/DDBJ databases">
        <title>novel species isolated from subtropical streams in China.</title>
        <authorList>
            <person name="Lu H."/>
        </authorList>
    </citation>
    <scope>NUCLEOTIDE SEQUENCE [LARGE SCALE GENOMIC DNA]</scope>
    <source>
        <strain evidence="3 4">FT147W</strain>
    </source>
</reference>
<evidence type="ECO:0000256" key="2">
    <source>
        <dbReference type="SAM" id="SignalP"/>
    </source>
</evidence>
<dbReference type="RefSeq" id="WP_212677449.1">
    <property type="nucleotide sequence ID" value="NZ_JAGSPK010000001.1"/>
</dbReference>
<evidence type="ECO:0000313" key="4">
    <source>
        <dbReference type="Proteomes" id="UP000682982"/>
    </source>
</evidence>
<gene>
    <name evidence="3" type="ORF">KDM87_01440</name>
</gene>
<accession>A0ABS5GZU3</accession>
<dbReference type="EMBL" id="JAGSPK010000001">
    <property type="protein sequence ID" value="MBR7791244.1"/>
    <property type="molecule type" value="Genomic_DNA"/>
</dbReference>
<feature type="chain" id="PRO_5046739141" evidence="2">
    <location>
        <begin position="22"/>
        <end position="200"/>
    </location>
</feature>
<evidence type="ECO:0000256" key="1">
    <source>
        <dbReference type="ARBA" id="ARBA00004418"/>
    </source>
</evidence>
<feature type="signal peptide" evidence="2">
    <location>
        <begin position="1"/>
        <end position="21"/>
    </location>
</feature>
<dbReference type="InterPro" id="IPR008972">
    <property type="entry name" value="Cupredoxin"/>
</dbReference>
<dbReference type="InterPro" id="IPR034242">
    <property type="entry name" value="MauL"/>
</dbReference>
<keyword evidence="4" id="KW-1185">Reference proteome</keyword>
<evidence type="ECO:0000313" key="3">
    <source>
        <dbReference type="EMBL" id="MBR7791244.1"/>
    </source>
</evidence>
<comment type="subcellular location">
    <subcellularLocation>
        <location evidence="1">Periplasm</location>
    </subcellularLocation>
</comment>
<proteinExistence type="predicted"/>
<comment type="caution">
    <text evidence="3">The sequence shown here is derived from an EMBL/GenBank/DDBJ whole genome shotgun (WGS) entry which is preliminary data.</text>
</comment>
<dbReference type="SUPFAM" id="SSF49503">
    <property type="entry name" value="Cupredoxins"/>
    <property type="match status" value="1"/>
</dbReference>